<dbReference type="Pfam" id="PF12638">
    <property type="entry name" value="Staygreen"/>
    <property type="match status" value="1"/>
</dbReference>
<keyword evidence="4" id="KW-1185">Reference proteome</keyword>
<protein>
    <recommendedName>
        <fullName evidence="2">Staygreen protein domain-containing protein</fullName>
    </recommendedName>
</protein>
<evidence type="ECO:0000313" key="3">
    <source>
        <dbReference type="EMBL" id="TGB03432.1"/>
    </source>
</evidence>
<dbReference type="EMBL" id="SRJC01000001">
    <property type="protein sequence ID" value="TGB03432.1"/>
    <property type="molecule type" value="Genomic_DNA"/>
</dbReference>
<evidence type="ECO:0000313" key="4">
    <source>
        <dbReference type="Proteomes" id="UP000297982"/>
    </source>
</evidence>
<dbReference type="STRING" id="192814.GCA_900166575_00302"/>
<dbReference type="PANTHER" id="PTHR31750">
    <property type="entry name" value="PROTEIN STAY-GREEN 1, CHLOROPLASTIC-RELATED"/>
    <property type="match status" value="1"/>
</dbReference>
<name>A0A4Z0GYZ0_9BACI</name>
<dbReference type="RefSeq" id="WP_135326165.1">
    <property type="nucleotide sequence ID" value="NZ_SRJC01000001.1"/>
</dbReference>
<proteinExistence type="predicted"/>
<accession>A0A4Z0GYZ0</accession>
<dbReference type="AlphaFoldDB" id="A0A4Z0GYZ0"/>
<comment type="caution">
    <text evidence="3">The sequence shown here is derived from an EMBL/GenBank/DDBJ whole genome shotgun (WGS) entry which is preliminary data.</text>
</comment>
<keyword evidence="1" id="KW-0809">Transit peptide</keyword>
<dbReference type="InterPro" id="IPR024438">
    <property type="entry name" value="Staygreen"/>
</dbReference>
<evidence type="ECO:0000256" key="1">
    <source>
        <dbReference type="ARBA" id="ARBA00022946"/>
    </source>
</evidence>
<reference evidence="3 4" key="1">
    <citation type="journal article" date="2003" name="Int. J. Syst. Evol. Microbiol.">
        <title>Halobacillus salinus sp. nov., isolated from a salt lake on the coast of the East Sea in Korea.</title>
        <authorList>
            <person name="Yoon J.H."/>
            <person name="Kang K.H."/>
            <person name="Park Y.H."/>
        </authorList>
    </citation>
    <scope>NUCLEOTIDE SEQUENCE [LARGE SCALE GENOMIC DNA]</scope>
    <source>
        <strain evidence="3 4">HSL-3</strain>
    </source>
</reference>
<evidence type="ECO:0000259" key="2">
    <source>
        <dbReference type="Pfam" id="PF12638"/>
    </source>
</evidence>
<organism evidence="3 4">
    <name type="scientific">Halobacillus salinus</name>
    <dbReference type="NCBI Taxonomy" id="192814"/>
    <lineage>
        <taxon>Bacteria</taxon>
        <taxon>Bacillati</taxon>
        <taxon>Bacillota</taxon>
        <taxon>Bacilli</taxon>
        <taxon>Bacillales</taxon>
        <taxon>Bacillaceae</taxon>
        <taxon>Halobacillus</taxon>
    </lineage>
</organism>
<dbReference type="PANTHER" id="PTHR31750:SF4">
    <property type="entry name" value="LP06106P"/>
    <property type="match status" value="1"/>
</dbReference>
<sequence length="147" mass="16831">MKRLQPEKLFVEWRNGVGWNAPVEGRKYTLTHSDETGELFLTIGTTYAFDKITPMRDEVLAEWRLLGGCPVLYVFVDVDGESAGLAAVRNAVFVRELPLALEAMRYGDRCLFLWEPCFDVAPVLVRFHSADPRFNRLECWGVVGDYR</sequence>
<feature type="domain" description="Staygreen protein" evidence="2">
    <location>
        <begin position="4"/>
        <end position="146"/>
    </location>
</feature>
<gene>
    <name evidence="3" type="ORF">E4663_00040</name>
</gene>
<dbReference type="Proteomes" id="UP000297982">
    <property type="component" value="Unassembled WGS sequence"/>
</dbReference>